<evidence type="ECO:0000256" key="1">
    <source>
        <dbReference type="ARBA" id="ARBA00023122"/>
    </source>
</evidence>
<dbReference type="PANTHER" id="PTHR43080">
    <property type="entry name" value="CBS DOMAIN-CONTAINING PROTEIN CBSX3, MITOCHONDRIAL"/>
    <property type="match status" value="1"/>
</dbReference>
<evidence type="ECO:0000259" key="3">
    <source>
        <dbReference type="PROSITE" id="PS51371"/>
    </source>
</evidence>
<evidence type="ECO:0000256" key="2">
    <source>
        <dbReference type="PROSITE-ProRule" id="PRU00703"/>
    </source>
</evidence>
<keyword evidence="1 2" id="KW-0129">CBS domain</keyword>
<dbReference type="PROSITE" id="PS51371">
    <property type="entry name" value="CBS"/>
    <property type="match status" value="2"/>
</dbReference>
<proteinExistence type="predicted"/>
<dbReference type="SMART" id="SM00116">
    <property type="entry name" value="CBS"/>
    <property type="match status" value="2"/>
</dbReference>
<organism evidence="4 5">
    <name type="scientific">Oxalicibacterium faecigallinarum</name>
    <dbReference type="NCBI Taxonomy" id="573741"/>
    <lineage>
        <taxon>Bacteria</taxon>
        <taxon>Pseudomonadati</taxon>
        <taxon>Pseudomonadota</taxon>
        <taxon>Betaproteobacteria</taxon>
        <taxon>Burkholderiales</taxon>
        <taxon>Oxalobacteraceae</taxon>
        <taxon>Oxalicibacterium</taxon>
    </lineage>
</organism>
<dbReference type="RefSeq" id="WP_188379428.1">
    <property type="nucleotide sequence ID" value="NZ_BMDI01000001.1"/>
</dbReference>
<accession>A0A8J3F085</accession>
<dbReference type="InterPro" id="IPR000644">
    <property type="entry name" value="CBS_dom"/>
</dbReference>
<reference evidence="5" key="1">
    <citation type="journal article" date="2019" name="Int. J. Syst. Evol. Microbiol.">
        <title>The Global Catalogue of Microorganisms (GCM) 10K type strain sequencing project: providing services to taxonomists for standard genome sequencing and annotation.</title>
        <authorList>
            <consortium name="The Broad Institute Genomics Platform"/>
            <consortium name="The Broad Institute Genome Sequencing Center for Infectious Disease"/>
            <person name="Wu L."/>
            <person name="Ma J."/>
        </authorList>
    </citation>
    <scope>NUCLEOTIDE SEQUENCE [LARGE SCALE GENOMIC DNA]</scope>
    <source>
        <strain evidence="5">CCM 2767</strain>
    </source>
</reference>
<dbReference type="Proteomes" id="UP000642180">
    <property type="component" value="Unassembled WGS sequence"/>
</dbReference>
<dbReference type="InterPro" id="IPR051257">
    <property type="entry name" value="Diverse_CBS-Domain"/>
</dbReference>
<feature type="domain" description="CBS" evidence="3">
    <location>
        <begin position="75"/>
        <end position="132"/>
    </location>
</feature>
<dbReference type="Gene3D" id="3.10.580.10">
    <property type="entry name" value="CBS-domain"/>
    <property type="match status" value="1"/>
</dbReference>
<protein>
    <submittedName>
        <fullName evidence="4">CBS domain-containing protein</fullName>
    </submittedName>
</protein>
<dbReference type="EMBL" id="BMDI01000001">
    <property type="protein sequence ID" value="GGI16072.1"/>
    <property type="molecule type" value="Genomic_DNA"/>
</dbReference>
<sequence length="152" mass="17086">MKVSEILKVKGNILFTVTPDSPILDAVNTMAEKDIGSLVVMEGGKLIGMLTFREVIATIHENDGSLGRESVRSHMNKKPIIVSPDTDLNDVRRLMLEQHARYVPVQDEKDGSLMGVMSFYDVARAVFEAQSFENRMLKSYIQDSPVEVEEER</sequence>
<name>A0A8J3F085_9BURK</name>
<feature type="domain" description="CBS" evidence="3">
    <location>
        <begin position="6"/>
        <end position="66"/>
    </location>
</feature>
<evidence type="ECO:0000313" key="4">
    <source>
        <dbReference type="EMBL" id="GGI16072.1"/>
    </source>
</evidence>
<dbReference type="AlphaFoldDB" id="A0A8J3F085"/>
<dbReference type="Pfam" id="PF00571">
    <property type="entry name" value="CBS"/>
    <property type="match status" value="2"/>
</dbReference>
<keyword evidence="5" id="KW-1185">Reference proteome</keyword>
<comment type="caution">
    <text evidence="4">The sequence shown here is derived from an EMBL/GenBank/DDBJ whole genome shotgun (WGS) entry which is preliminary data.</text>
</comment>
<gene>
    <name evidence="4" type="ORF">GCM10008066_02130</name>
</gene>
<dbReference type="PANTHER" id="PTHR43080:SF2">
    <property type="entry name" value="CBS DOMAIN-CONTAINING PROTEIN"/>
    <property type="match status" value="1"/>
</dbReference>
<dbReference type="SUPFAM" id="SSF54631">
    <property type="entry name" value="CBS-domain pair"/>
    <property type="match status" value="1"/>
</dbReference>
<evidence type="ECO:0000313" key="5">
    <source>
        <dbReference type="Proteomes" id="UP000642180"/>
    </source>
</evidence>
<dbReference type="InterPro" id="IPR046342">
    <property type="entry name" value="CBS_dom_sf"/>
</dbReference>